<keyword evidence="3" id="KW-1185">Reference proteome</keyword>
<evidence type="ECO:0000313" key="2">
    <source>
        <dbReference type="EMBL" id="PSW98211.1"/>
    </source>
</evidence>
<evidence type="ECO:0000313" key="3">
    <source>
        <dbReference type="Proteomes" id="UP000241190"/>
    </source>
</evidence>
<gene>
    <name evidence="2" type="ORF">C9J52_08455</name>
</gene>
<dbReference type="RefSeq" id="WP_107180408.1">
    <property type="nucleotide sequence ID" value="NZ_PYOP01000010.1"/>
</dbReference>
<accession>A0ABX5GTB2</accession>
<dbReference type="Gene3D" id="3.40.50.300">
    <property type="entry name" value="P-loop containing nucleotide triphosphate hydrolases"/>
    <property type="match status" value="1"/>
</dbReference>
<evidence type="ECO:0000259" key="1">
    <source>
        <dbReference type="Pfam" id="PF10088"/>
    </source>
</evidence>
<dbReference type="InterPro" id="IPR027417">
    <property type="entry name" value="P-loop_NTPase"/>
</dbReference>
<dbReference type="Pfam" id="PF10088">
    <property type="entry name" value="DUF2326"/>
    <property type="match status" value="1"/>
</dbReference>
<dbReference type="Proteomes" id="UP000241190">
    <property type="component" value="Unassembled WGS sequence"/>
</dbReference>
<name>A0ABX5GTB2_9GAMM</name>
<proteinExistence type="predicted"/>
<sequence>MQLIKLDIKRNGDLLRHIPFKNGVNIITNNGSIGNQLGKSTTLRIIKFCLGSKGENIWLDPDSGTINKDIHELVTSGQISFELTIIVNGINYEICRKFEKTKRNLKRISSINGKSLNSIDSFRDEIALIFGHHVKKPSFPTILNRFCRLDKGSVNRMYKFNNFYTSNDEYSLIYSYLFGFAGHSELENDVRLKEEINSLNDRKTHFLNGNSLIEYQDRLRKIDEEIEILQQKENSYDINCLHHASLAKLNRCREKIAKSSIEITQLDTRIYYSKKTISDYKEKKSLVDSNSLSIIYNEAKALIPNLSVTFEDALNFHNRLLDKKAEFVNNQLELIIEEVRVKNNILDVLLKQEKSYFKDISNDSHMAGFILIERELQEKREIRGQTSFIIESVFKFELLIVKLNKKRAELKEIINGYLNDFTKNLSIFNKEFEEITLELFKDYFLVIHAPEDIKSTINFSIVNEDKLAGDGCPRAGAMAIDMAFANYSKLSDSKLPQFTLQDYLEATDEDKLFCLFNQANKLNIQTIVSILSDKLQSMDPKFIKENSILTLDTENKLFYL</sequence>
<organism evidence="2 3">
    <name type="scientific">Photobacterium iliopiscarium</name>
    <dbReference type="NCBI Taxonomy" id="56192"/>
    <lineage>
        <taxon>Bacteria</taxon>
        <taxon>Pseudomonadati</taxon>
        <taxon>Pseudomonadota</taxon>
        <taxon>Gammaproteobacteria</taxon>
        <taxon>Vibrionales</taxon>
        <taxon>Vibrionaceae</taxon>
        <taxon>Photobacterium</taxon>
    </lineage>
</organism>
<dbReference type="EMBL" id="PYOP01000010">
    <property type="protein sequence ID" value="PSW98211.1"/>
    <property type="molecule type" value="Genomic_DNA"/>
</dbReference>
<protein>
    <submittedName>
        <fullName evidence="2">DUF2326 domain-containing protein</fullName>
    </submittedName>
</protein>
<feature type="domain" description="DUF2326" evidence="1">
    <location>
        <begin position="457"/>
        <end position="559"/>
    </location>
</feature>
<reference evidence="2 3" key="1">
    <citation type="submission" date="2018-03" db="EMBL/GenBank/DDBJ databases">
        <title>Whole genome sequencing of Histamine producing bacteria.</title>
        <authorList>
            <person name="Butler K."/>
        </authorList>
    </citation>
    <scope>NUCLEOTIDE SEQUENCE [LARGE SCALE GENOMIC DNA]</scope>
    <source>
        <strain evidence="2 3">ATCC 51761</strain>
    </source>
</reference>
<comment type="caution">
    <text evidence="2">The sequence shown here is derived from an EMBL/GenBank/DDBJ whole genome shotgun (WGS) entry which is preliminary data.</text>
</comment>
<dbReference type="InterPro" id="IPR018760">
    <property type="entry name" value="DUF2326"/>
</dbReference>